<dbReference type="Pfam" id="PF10326">
    <property type="entry name" value="7TM_GPCR_Str"/>
    <property type="match status" value="1"/>
</dbReference>
<protein>
    <submittedName>
        <fullName evidence="3">G_PROTEIN_RECEP_F1_2 domain-containing protein</fullName>
    </submittedName>
</protein>
<keyword evidence="2" id="KW-1185">Reference proteome</keyword>
<dbReference type="AlphaFoldDB" id="A0A0K0DMP8"/>
<keyword evidence="1" id="KW-0812">Transmembrane</keyword>
<dbReference type="WBParaSite" id="ACAC_0001298101-mRNA-1">
    <property type="protein sequence ID" value="ACAC_0001298101-mRNA-1"/>
    <property type="gene ID" value="ACAC_0001298101"/>
</dbReference>
<feature type="transmembrane region" description="Helical" evidence="1">
    <location>
        <begin position="57"/>
        <end position="75"/>
    </location>
</feature>
<name>A0A0K0DMP8_ANGCA</name>
<keyword evidence="1" id="KW-0472">Membrane</keyword>
<keyword evidence="1" id="KW-1133">Transmembrane helix</keyword>
<reference evidence="3" key="2">
    <citation type="submission" date="2017-02" db="UniProtKB">
        <authorList>
            <consortium name="WormBaseParasite"/>
        </authorList>
    </citation>
    <scope>IDENTIFICATION</scope>
</reference>
<accession>A0A0K0DMP8</accession>
<evidence type="ECO:0000256" key="1">
    <source>
        <dbReference type="SAM" id="Phobius"/>
    </source>
</evidence>
<dbReference type="InterPro" id="IPR019428">
    <property type="entry name" value="7TM_GPCR_serpentine_rcpt_Str"/>
</dbReference>
<evidence type="ECO:0000313" key="2">
    <source>
        <dbReference type="Proteomes" id="UP000035642"/>
    </source>
</evidence>
<organism evidence="2 3">
    <name type="scientific">Angiostrongylus cantonensis</name>
    <name type="common">Rat lungworm</name>
    <dbReference type="NCBI Taxonomy" id="6313"/>
    <lineage>
        <taxon>Eukaryota</taxon>
        <taxon>Metazoa</taxon>
        <taxon>Ecdysozoa</taxon>
        <taxon>Nematoda</taxon>
        <taxon>Chromadorea</taxon>
        <taxon>Rhabditida</taxon>
        <taxon>Rhabditina</taxon>
        <taxon>Rhabditomorpha</taxon>
        <taxon>Strongyloidea</taxon>
        <taxon>Metastrongylidae</taxon>
        <taxon>Angiostrongylus</taxon>
    </lineage>
</organism>
<evidence type="ECO:0000313" key="3">
    <source>
        <dbReference type="WBParaSite" id="ACAC_0001298101-mRNA-1"/>
    </source>
</evidence>
<dbReference type="Proteomes" id="UP000035642">
    <property type="component" value="Unassembled WGS sequence"/>
</dbReference>
<dbReference type="STRING" id="6313.A0A0K0DMP8"/>
<proteinExistence type="predicted"/>
<sequence>MYFLKMKRYKLMWIVGILLWSMSYMFITFYCFAATSEYENYVRTPVMERLNRNIDKMSFFCVFPFVSVNVTHAFLPSKSRVLKTA</sequence>
<reference evidence="2" key="1">
    <citation type="submission" date="2012-09" db="EMBL/GenBank/DDBJ databases">
        <authorList>
            <person name="Martin A.A."/>
        </authorList>
    </citation>
    <scope>NUCLEOTIDE SEQUENCE</scope>
</reference>